<evidence type="ECO:0000256" key="8">
    <source>
        <dbReference type="ARBA" id="ARBA00022801"/>
    </source>
</evidence>
<comment type="subcellular location">
    <subcellularLocation>
        <location evidence="1">Secreted</location>
        <location evidence="1">Extracellular space</location>
        <location evidence="1">Extracellular matrix</location>
    </subcellularLocation>
</comment>
<evidence type="ECO:0000256" key="15">
    <source>
        <dbReference type="PROSITE-ProRule" id="PRU00276"/>
    </source>
</evidence>
<feature type="binding site" evidence="13">
    <location>
        <position position="251"/>
    </location>
    <ligand>
        <name>Ca(2+)</name>
        <dbReference type="ChEBI" id="CHEBI:29108"/>
        <label>2</label>
    </ligand>
</feature>
<feature type="binding site" evidence="13">
    <location>
        <position position="251"/>
    </location>
    <ligand>
        <name>Ca(2+)</name>
        <dbReference type="ChEBI" id="CHEBI:29108"/>
        <label>1</label>
    </ligand>
</feature>
<keyword evidence="12" id="KW-0325">Glycoprotein</keyword>
<dbReference type="PROSITE" id="PS50092">
    <property type="entry name" value="TSP1"/>
    <property type="match status" value="12"/>
</dbReference>
<feature type="compositionally biased region" description="Basic and acidic residues" evidence="16">
    <location>
        <begin position="219"/>
        <end position="229"/>
    </location>
</feature>
<sequence length="1686" mass="189652">MKPSPFNPDLRKLMVMAENFIKQLSSYEIITPLRVNDFGESFPHTLHYRRRRRSLNDDLSGLRVHYRIDAFGERFHLNLSAHSGFIAPSYTVTHLGAEQSNSTNSHFHDPSDMRHCFFRGHVNANSEHPAVFSLCTGLIGTFTTQYGEYFLEPLLNAAGEEYDEEHNKPHLLYRHERNKNVSKTDNNTEPCAASGDSKRSVAYESRGNMGEELDSLRVTIDDRHVHDDPAGAEPRSPRRRKRFLSYPRYVELMVTADAKMARHHGRNLEHYILTIMSVVAAVYKDPSVGNLINIMIVKLVVIHNEQEGPTVSFNAATTLHNFCVWQQTQNVQDDSHPSHHDTALLITRFNMPHDDNPKCREAGMKHQYHVMAPTLNYDTNPWSWSKCSRKYITEFLDTGYGECLLDEPVSRTYELPTLLPGQIYNANRQCELMFGPGSQICPYMYCRHGMCVNKELDLQPVHGEWGPWGPYSVCSRTCGGGTRSTSRDCNKPEPRNGGKFCVGRRMKFRSCNTEPCPRGRKDFREEQCSHFDGKHFNINGLPPTVRWVPKYSGILMKDRCKLFCLVAGTTAYYQLKDRVIDGTPCGPDTYDICVQGLCRQAGCDHVLNSKARNDKCGVCGGDNSSCKTMAGTFNDAQYGYNTVVRIPAGATNIDIKQHYPDSKSNSLLNGNFVVAMFKREITFKGTVIEYSGSDTKVERINCTDRIEEELILQVLCVGNLYNPDVRYSFNIPIEEHREQFVWDPSGSWLECNRTCQGYRSLDVQCMKYSLMKRQSERMEAAACGNAAKPQTREPCHGDCLLKSWQYSAWSQCSKTCGRGSRSRESFCMNNLGRRLLDRECNEYQRVVTESCNDQPCPKWTVSEWSECAVTCGHGYQMRAVRCVSGEYGDTVNDRECNAAARPRDSQDCEMPACPWASPAQSTPRPDNSAQLLTQWRYGSWTACSVSCGKGKRARYVSCRDAQGGVADESHCAHLPRPPETSTCFSPCGQWRAGEWSPCSATCGMGTITRQVVCSNYHQSVDQSFCDPDEKPAVEQECNAAPCSSIYHRQRINDQPYGYPQDPGRHPGHSSWNVPSADNQWRTGPWGACSSTCAGGFQRRVVVCQDADGRSNSYCDERVKPAESKSCDSGPCPLWNYGVWGECTQSCGGGRKTRLVVCQRPNGQRLNDYNCDVLDKPPDMEQCNLQPCPGSASWHRRPWKPCSVSCGRGTKQREIACVYQNQTKIEEEHCSHLPRPRTQKACRARGCPTWKANRWRECSVTCGVGVQNRDVYCRLKGTGRVREDLCDAQQRPATVRPCQTAECTHYTWVAGEWEQCNATCGEGTKTRKVGCMGPEKTPVQNDYCEPSLQPPSHEPCKGAPCNYRWITGEWSQCSASCGVGYQQRIVSCSATPSSQALRPYSAAQSSSASSRCPEPHPPGTRPCLLRDCPHTAYWKAGPWSKCSQTCGAGVMERRVECVTSKGQPSKHCRPLEKPESQAACQDRECQLFTSCREVQMRQGVKIDGEYYLKVKSRILQIYCAEMQTDFPKEYVTLRSGQTDNYSEVYGYRLLNPFECPYNGSRRQDCDCRNDYSAAGYTLFHKVRLDLSSLRIMITDLQFSQTLLGRPVPFATAGDCYSAAKCPQGQFSINLIGTGLKVAEATKWTSQGNYVSVKVHRSEDGTRIYGRCGGFCGKCIPQAHNGLLLQVH</sequence>
<evidence type="ECO:0000256" key="11">
    <source>
        <dbReference type="ARBA" id="ARBA00023157"/>
    </source>
</evidence>
<dbReference type="Pfam" id="PF17771">
    <property type="entry name" value="ADAMTS_CR_2"/>
    <property type="match status" value="1"/>
</dbReference>
<dbReference type="Pfam" id="PF01562">
    <property type="entry name" value="Pep_M12B_propep"/>
    <property type="match status" value="1"/>
</dbReference>
<keyword evidence="9 13" id="KW-0862">Zinc</keyword>
<dbReference type="Pfam" id="PF05986">
    <property type="entry name" value="ADAMTS_spacer1"/>
    <property type="match status" value="1"/>
</dbReference>
<dbReference type="STRING" id="240159.A0A4U5UG44"/>
<dbReference type="Pfam" id="PF19030">
    <property type="entry name" value="TSP1_ADAMTS"/>
    <property type="match status" value="11"/>
</dbReference>
<keyword evidence="6" id="KW-0732">Signal</keyword>
<dbReference type="Gene3D" id="3.40.390.10">
    <property type="entry name" value="Collagenase (Catalytic Domain)"/>
    <property type="match status" value="2"/>
</dbReference>
<dbReference type="PANTHER" id="PTHR13723:SF165">
    <property type="entry name" value="A DISINTEGRIN AND METALLOPROTEINASE WITH THROMBOSPONDIN MOTIFS 20"/>
    <property type="match status" value="1"/>
</dbReference>
<dbReference type="InterPro" id="IPR013273">
    <property type="entry name" value="ADAMTS/ADAMTS-like"/>
</dbReference>
<dbReference type="InterPro" id="IPR000884">
    <property type="entry name" value="TSP1_rpt"/>
</dbReference>
<dbReference type="Gene3D" id="3.40.1620.60">
    <property type="match status" value="1"/>
</dbReference>
<dbReference type="Pfam" id="PF08685">
    <property type="entry name" value="GON"/>
    <property type="match status" value="1"/>
</dbReference>
<keyword evidence="2" id="KW-0964">Secreted</keyword>
<proteinExistence type="predicted"/>
<dbReference type="InterPro" id="IPR024079">
    <property type="entry name" value="MetalloPept_cat_dom_sf"/>
</dbReference>
<feature type="binding site" evidence="13">
    <location>
        <position position="406"/>
    </location>
    <ligand>
        <name>Ca(2+)</name>
        <dbReference type="ChEBI" id="CHEBI:29108"/>
        <label>2</label>
    </ligand>
</feature>
<feature type="binding site" evidence="13">
    <location>
        <position position="341"/>
    </location>
    <ligand>
        <name>Ca(2+)</name>
        <dbReference type="ChEBI" id="CHEBI:29108"/>
        <label>1</label>
    </ligand>
</feature>
<dbReference type="PROSITE" id="PS50215">
    <property type="entry name" value="ADAM_MEPRO"/>
    <property type="match status" value="1"/>
</dbReference>
<dbReference type="SUPFAM" id="SSF55486">
    <property type="entry name" value="Metalloproteases ('zincins'), catalytic domain"/>
    <property type="match status" value="1"/>
</dbReference>
<protein>
    <submittedName>
        <fullName evidence="19">Disintegrin and metalloproteinase with thrombospondin motifs 20</fullName>
    </submittedName>
</protein>
<feature type="region of interest" description="Disordered" evidence="16">
    <location>
        <begin position="176"/>
        <end position="206"/>
    </location>
</feature>
<dbReference type="GO" id="GO:0007229">
    <property type="term" value="P:integrin-mediated signaling pathway"/>
    <property type="evidence" value="ECO:0007669"/>
    <property type="project" value="UniProtKB-KW"/>
</dbReference>
<feature type="domain" description="GON" evidence="18">
    <location>
        <begin position="1486"/>
        <end position="1686"/>
    </location>
</feature>
<dbReference type="PANTHER" id="PTHR13723">
    <property type="entry name" value="ADAMTS A DISINTEGRIN AND METALLOPROTEASE WITH THROMBOSPONDIN MOTIFS PROTEASE"/>
    <property type="match status" value="1"/>
</dbReference>
<keyword evidence="19" id="KW-0401">Integrin</keyword>
<keyword evidence="5 13" id="KW-0479">Metal-binding</keyword>
<evidence type="ECO:0000259" key="17">
    <source>
        <dbReference type="PROSITE" id="PS50215"/>
    </source>
</evidence>
<dbReference type="GO" id="GO:0030198">
    <property type="term" value="P:extracellular matrix organization"/>
    <property type="evidence" value="ECO:0007669"/>
    <property type="project" value="InterPro"/>
</dbReference>
<feature type="active site" evidence="15">
    <location>
        <position position="414"/>
    </location>
</feature>
<evidence type="ECO:0000256" key="6">
    <source>
        <dbReference type="ARBA" id="ARBA00022729"/>
    </source>
</evidence>
<feature type="disulfide bond" evidence="14">
    <location>
        <begin position="489"/>
        <end position="501"/>
    </location>
</feature>
<evidence type="ECO:0000259" key="18">
    <source>
        <dbReference type="PROSITE" id="PS51046"/>
    </source>
</evidence>
<keyword evidence="7" id="KW-0677">Repeat</keyword>
<keyword evidence="13" id="KW-0106">Calcium</keyword>
<feature type="region of interest" description="Disordered" evidence="16">
    <location>
        <begin position="219"/>
        <end position="239"/>
    </location>
</feature>
<organism evidence="19 20">
    <name type="scientific">Collichthys lucidus</name>
    <name type="common">Big head croaker</name>
    <name type="synonym">Sciaena lucida</name>
    <dbReference type="NCBI Taxonomy" id="240159"/>
    <lineage>
        <taxon>Eukaryota</taxon>
        <taxon>Metazoa</taxon>
        <taxon>Chordata</taxon>
        <taxon>Craniata</taxon>
        <taxon>Vertebrata</taxon>
        <taxon>Euteleostomi</taxon>
        <taxon>Actinopterygii</taxon>
        <taxon>Neopterygii</taxon>
        <taxon>Teleostei</taxon>
        <taxon>Neoteleostei</taxon>
        <taxon>Acanthomorphata</taxon>
        <taxon>Eupercaria</taxon>
        <taxon>Sciaenidae</taxon>
        <taxon>Collichthys</taxon>
    </lineage>
</organism>
<keyword evidence="3" id="KW-0272">Extracellular matrix</keyword>
<feature type="disulfide bond" evidence="14">
    <location>
        <begin position="359"/>
        <end position="387"/>
    </location>
</feature>
<dbReference type="EMBL" id="CM014084">
    <property type="protein sequence ID" value="TKS73676.1"/>
    <property type="molecule type" value="Genomic_DNA"/>
</dbReference>
<dbReference type="GO" id="GO:0006508">
    <property type="term" value="P:proteolysis"/>
    <property type="evidence" value="ECO:0007669"/>
    <property type="project" value="UniProtKB-KW"/>
</dbReference>
<keyword evidence="20" id="KW-1185">Reference proteome</keyword>
<evidence type="ECO:0000256" key="9">
    <source>
        <dbReference type="ARBA" id="ARBA00022833"/>
    </source>
</evidence>
<dbReference type="Proteomes" id="UP000298787">
    <property type="component" value="Chromosome 7"/>
</dbReference>
<dbReference type="InterPro" id="IPR010294">
    <property type="entry name" value="ADAMTS_spacer1"/>
</dbReference>
<dbReference type="CDD" id="cd04273">
    <property type="entry name" value="ZnMc_ADAMTS_like"/>
    <property type="match status" value="1"/>
</dbReference>
<evidence type="ECO:0000256" key="5">
    <source>
        <dbReference type="ARBA" id="ARBA00022723"/>
    </source>
</evidence>
<comment type="cofactor">
    <cofactor evidence="13">
        <name>Zn(2+)</name>
        <dbReference type="ChEBI" id="CHEBI:29105"/>
    </cofactor>
    <text evidence="13">Binds 1 zinc ion per subunit.</text>
</comment>
<evidence type="ECO:0000256" key="7">
    <source>
        <dbReference type="ARBA" id="ARBA00022737"/>
    </source>
</evidence>
<accession>A0A4U5UG44</accession>
<feature type="binding site" description="in inhibited form" evidence="13">
    <location>
        <position position="191"/>
    </location>
    <ligand>
        <name>Zn(2+)</name>
        <dbReference type="ChEBI" id="CHEBI:29105"/>
        <note>catalytic</note>
    </ligand>
</feature>
<dbReference type="InterPro" id="IPR001590">
    <property type="entry name" value="Peptidase_M12B"/>
</dbReference>
<dbReference type="PROSITE" id="PS51046">
    <property type="entry name" value="GON"/>
    <property type="match status" value="1"/>
</dbReference>
<dbReference type="Pfam" id="PF00090">
    <property type="entry name" value="TSP_1"/>
    <property type="match status" value="1"/>
</dbReference>
<keyword evidence="8" id="KW-0378">Hydrolase</keyword>
<dbReference type="Pfam" id="PF01421">
    <property type="entry name" value="Reprolysin"/>
    <property type="match status" value="1"/>
</dbReference>
<evidence type="ECO:0000313" key="19">
    <source>
        <dbReference type="EMBL" id="TKS73676.1"/>
    </source>
</evidence>
<evidence type="ECO:0000256" key="2">
    <source>
        <dbReference type="ARBA" id="ARBA00022525"/>
    </source>
</evidence>
<feature type="binding site" evidence="13">
    <location>
        <position position="334"/>
    </location>
    <ligand>
        <name>Ca(2+)</name>
        <dbReference type="ChEBI" id="CHEBI:29108"/>
        <label>2</label>
    </ligand>
</feature>
<feature type="domain" description="Peptidase M12B" evidence="17">
    <location>
        <begin position="248"/>
        <end position="475"/>
    </location>
</feature>
<evidence type="ECO:0000256" key="4">
    <source>
        <dbReference type="ARBA" id="ARBA00022670"/>
    </source>
</evidence>
<dbReference type="FunFam" id="2.20.100.10:FF:000005">
    <property type="entry name" value="ADAM metallopeptidase with thrombospondin type 1 motif 9"/>
    <property type="match status" value="9"/>
</dbReference>
<gene>
    <name evidence="19" type="ORF">D9C73_007756</name>
</gene>
<feature type="binding site" evidence="13">
    <location>
        <position position="406"/>
    </location>
    <ligand>
        <name>Ca(2+)</name>
        <dbReference type="ChEBI" id="CHEBI:29108"/>
        <label>1</label>
    </ligand>
</feature>
<dbReference type="InterPro" id="IPR041645">
    <property type="entry name" value="ADAMTS_CR_2"/>
</dbReference>
<feature type="binding site" evidence="13">
    <location>
        <position position="403"/>
    </location>
    <ligand>
        <name>Ca(2+)</name>
        <dbReference type="ChEBI" id="CHEBI:29108"/>
        <label>1</label>
    </ligand>
</feature>
<dbReference type="GO" id="GO:0004222">
    <property type="term" value="F:metalloendopeptidase activity"/>
    <property type="evidence" value="ECO:0007669"/>
    <property type="project" value="InterPro"/>
</dbReference>
<keyword evidence="4" id="KW-0645">Protease</keyword>
<evidence type="ECO:0000256" key="12">
    <source>
        <dbReference type="ARBA" id="ARBA00023180"/>
    </source>
</evidence>
<dbReference type="SUPFAM" id="SSF82895">
    <property type="entry name" value="TSP-1 type 1 repeat"/>
    <property type="match status" value="12"/>
</dbReference>
<feature type="binding site" evidence="13">
    <location>
        <position position="353"/>
    </location>
    <ligand>
        <name>Zn(2+)</name>
        <dbReference type="ChEBI" id="CHEBI:29105"/>
        <note>catalytic</note>
    </ligand>
</feature>
<dbReference type="FunFam" id="2.20.100.10:FF:000006">
    <property type="entry name" value="A disintegrin and metalloproteinase with thrombospondin motifs 1"/>
    <property type="match status" value="1"/>
</dbReference>
<dbReference type="SMART" id="SM00209">
    <property type="entry name" value="TSP1"/>
    <property type="match status" value="13"/>
</dbReference>
<dbReference type="PRINTS" id="PR01857">
    <property type="entry name" value="ADAMTSFAMILY"/>
</dbReference>
<feature type="binding site" evidence="13">
    <location>
        <position position="334"/>
    </location>
    <ligand>
        <name>Ca(2+)</name>
        <dbReference type="ChEBI" id="CHEBI:29108"/>
        <label>1</label>
    </ligand>
</feature>
<dbReference type="InterPro" id="IPR045371">
    <property type="entry name" value="ADAMTS_CR_3"/>
</dbReference>
<reference evidence="19 20" key="1">
    <citation type="submission" date="2019-01" db="EMBL/GenBank/DDBJ databases">
        <title>Genome Assembly of Collichthys lucidus.</title>
        <authorList>
            <person name="Cai M."/>
            <person name="Xiao S."/>
        </authorList>
    </citation>
    <scope>NUCLEOTIDE SEQUENCE [LARGE SCALE GENOMIC DNA]</scope>
    <source>
        <strain evidence="19">JT15FE1705JMU</strain>
        <tissue evidence="19">Muscle</tissue>
    </source>
</reference>
<keyword evidence="11 14" id="KW-1015">Disulfide bond</keyword>
<dbReference type="Gene3D" id="2.60.120.830">
    <property type="match status" value="1"/>
</dbReference>
<feature type="disulfide bond" evidence="14">
    <location>
        <begin position="478"/>
        <end position="516"/>
    </location>
</feature>
<feature type="disulfide bond" evidence="14">
    <location>
        <begin position="474"/>
        <end position="511"/>
    </location>
</feature>
<dbReference type="GO" id="GO:0008270">
    <property type="term" value="F:zinc ion binding"/>
    <property type="evidence" value="ECO:0007669"/>
    <property type="project" value="InterPro"/>
</dbReference>
<evidence type="ECO:0000256" key="13">
    <source>
        <dbReference type="PIRSR" id="PIRSR613273-2"/>
    </source>
</evidence>
<comment type="caution">
    <text evidence="15">Lacks conserved residue(s) required for the propagation of feature annotation.</text>
</comment>
<evidence type="ECO:0000313" key="20">
    <source>
        <dbReference type="Proteomes" id="UP000298787"/>
    </source>
</evidence>
<dbReference type="FunFam" id="2.60.120.830:FF:000001">
    <property type="entry name" value="A disintegrin and metalloproteinase with thrombospondin motifs 1"/>
    <property type="match status" value="1"/>
</dbReference>
<evidence type="ECO:0000256" key="1">
    <source>
        <dbReference type="ARBA" id="ARBA00004498"/>
    </source>
</evidence>
<dbReference type="InterPro" id="IPR002870">
    <property type="entry name" value="Peptidase_M12B_N"/>
</dbReference>
<dbReference type="Pfam" id="PF19236">
    <property type="entry name" value="ADAMTS_CR_3"/>
    <property type="match status" value="1"/>
</dbReference>
<dbReference type="InterPro" id="IPR012314">
    <property type="entry name" value="Pept_M12B_GON-ADAMTSs"/>
</dbReference>
<dbReference type="InterPro" id="IPR050439">
    <property type="entry name" value="ADAMTS_ADAMTS-like"/>
</dbReference>
<keyword evidence="10" id="KW-0482">Metalloprotease</keyword>
<evidence type="ECO:0000256" key="10">
    <source>
        <dbReference type="ARBA" id="ARBA00023049"/>
    </source>
</evidence>
<dbReference type="Gene3D" id="2.20.100.10">
    <property type="entry name" value="Thrombospondin type-1 (TSP1) repeat"/>
    <property type="match status" value="12"/>
</dbReference>
<dbReference type="InterPro" id="IPR036383">
    <property type="entry name" value="TSP1_rpt_sf"/>
</dbReference>
<name>A0A4U5UG44_COLLU</name>
<evidence type="ECO:0000256" key="16">
    <source>
        <dbReference type="SAM" id="MobiDB-lite"/>
    </source>
</evidence>
<evidence type="ECO:0000256" key="14">
    <source>
        <dbReference type="PIRSR" id="PIRSR613273-3"/>
    </source>
</evidence>
<evidence type="ECO:0000256" key="3">
    <source>
        <dbReference type="ARBA" id="ARBA00022530"/>
    </source>
</evidence>